<feature type="compositionally biased region" description="Basic and acidic residues" evidence="9">
    <location>
        <begin position="1126"/>
        <end position="1148"/>
    </location>
</feature>
<feature type="region of interest" description="Disordered" evidence="9">
    <location>
        <begin position="596"/>
        <end position="621"/>
    </location>
</feature>
<dbReference type="GO" id="GO:0004715">
    <property type="term" value="F:non-membrane spanning protein tyrosine kinase activity"/>
    <property type="evidence" value="ECO:0007669"/>
    <property type="project" value="UniProtKB-EC"/>
</dbReference>
<evidence type="ECO:0000256" key="7">
    <source>
        <dbReference type="ARBA" id="ARBA00023137"/>
    </source>
</evidence>
<name>K1P9Y6_MAGGI</name>
<keyword evidence="6" id="KW-0067">ATP-binding</keyword>
<feature type="compositionally biased region" description="Polar residues" evidence="9">
    <location>
        <begin position="1316"/>
        <end position="1333"/>
    </location>
</feature>
<evidence type="ECO:0000256" key="9">
    <source>
        <dbReference type="SAM" id="MobiDB-lite"/>
    </source>
</evidence>
<dbReference type="SMART" id="SM00219">
    <property type="entry name" value="TyrKc"/>
    <property type="match status" value="1"/>
</dbReference>
<feature type="compositionally biased region" description="Acidic residues" evidence="9">
    <location>
        <begin position="1361"/>
        <end position="1378"/>
    </location>
</feature>
<dbReference type="InterPro" id="IPR049587">
    <property type="entry name" value="TNK-like_SAM"/>
</dbReference>
<feature type="compositionally biased region" description="Basic and acidic residues" evidence="9">
    <location>
        <begin position="1238"/>
        <end position="1247"/>
    </location>
</feature>
<gene>
    <name evidence="10" type="ORF">CGI_10014126</name>
</gene>
<reference evidence="10" key="1">
    <citation type="journal article" date="2012" name="Nature">
        <title>The oyster genome reveals stress adaptation and complexity of shell formation.</title>
        <authorList>
            <person name="Zhang G."/>
            <person name="Fang X."/>
            <person name="Guo X."/>
            <person name="Li L."/>
            <person name="Luo R."/>
            <person name="Xu F."/>
            <person name="Yang P."/>
            <person name="Zhang L."/>
            <person name="Wang X."/>
            <person name="Qi H."/>
            <person name="Xiong Z."/>
            <person name="Que H."/>
            <person name="Xie Y."/>
            <person name="Holland P.W."/>
            <person name="Paps J."/>
            <person name="Zhu Y."/>
            <person name="Wu F."/>
            <person name="Chen Y."/>
            <person name="Wang J."/>
            <person name="Peng C."/>
            <person name="Meng J."/>
            <person name="Yang L."/>
            <person name="Liu J."/>
            <person name="Wen B."/>
            <person name="Zhang N."/>
            <person name="Huang Z."/>
            <person name="Zhu Q."/>
            <person name="Feng Y."/>
            <person name="Mount A."/>
            <person name="Hedgecock D."/>
            <person name="Xu Z."/>
            <person name="Liu Y."/>
            <person name="Domazet-Loso T."/>
            <person name="Du Y."/>
            <person name="Sun X."/>
            <person name="Zhang S."/>
            <person name="Liu B."/>
            <person name="Cheng P."/>
            <person name="Jiang X."/>
            <person name="Li J."/>
            <person name="Fan D."/>
            <person name="Wang W."/>
            <person name="Fu W."/>
            <person name="Wang T."/>
            <person name="Wang B."/>
            <person name="Zhang J."/>
            <person name="Peng Z."/>
            <person name="Li Y."/>
            <person name="Li N."/>
            <person name="Wang J."/>
            <person name="Chen M."/>
            <person name="He Y."/>
            <person name="Tan F."/>
            <person name="Song X."/>
            <person name="Zheng Q."/>
            <person name="Huang R."/>
            <person name="Yang H."/>
            <person name="Du X."/>
            <person name="Chen L."/>
            <person name="Yang M."/>
            <person name="Gaffney P.M."/>
            <person name="Wang S."/>
            <person name="Luo L."/>
            <person name="She Z."/>
            <person name="Ming Y."/>
            <person name="Huang W."/>
            <person name="Zhang S."/>
            <person name="Huang B."/>
            <person name="Zhang Y."/>
            <person name="Qu T."/>
            <person name="Ni P."/>
            <person name="Miao G."/>
            <person name="Wang J."/>
            <person name="Wang Q."/>
            <person name="Steinberg C.E."/>
            <person name="Wang H."/>
            <person name="Li N."/>
            <person name="Qian L."/>
            <person name="Zhang G."/>
            <person name="Li Y."/>
            <person name="Yang H."/>
            <person name="Liu X."/>
            <person name="Wang J."/>
            <person name="Yin Y."/>
            <person name="Wang J."/>
        </authorList>
    </citation>
    <scope>NUCLEOTIDE SEQUENCE [LARGE SCALE GENOMIC DNA]</scope>
    <source>
        <strain evidence="10">05x7-T-G4-1.051#20</strain>
    </source>
</reference>
<protein>
    <recommendedName>
        <fullName evidence="1">non-specific protein-tyrosine kinase</fullName>
        <ecNumber evidence="1">2.7.10.2</ecNumber>
    </recommendedName>
</protein>
<dbReference type="PROSITE" id="PS00109">
    <property type="entry name" value="PROTEIN_KINASE_TYR"/>
    <property type="match status" value="1"/>
</dbReference>
<organism evidence="10">
    <name type="scientific">Magallana gigas</name>
    <name type="common">Pacific oyster</name>
    <name type="synonym">Crassostrea gigas</name>
    <dbReference type="NCBI Taxonomy" id="29159"/>
    <lineage>
        <taxon>Eukaryota</taxon>
        <taxon>Metazoa</taxon>
        <taxon>Spiralia</taxon>
        <taxon>Lophotrochozoa</taxon>
        <taxon>Mollusca</taxon>
        <taxon>Bivalvia</taxon>
        <taxon>Autobranchia</taxon>
        <taxon>Pteriomorphia</taxon>
        <taxon>Ostreida</taxon>
        <taxon>Ostreoidea</taxon>
        <taxon>Ostreidae</taxon>
        <taxon>Magallana</taxon>
    </lineage>
</organism>
<feature type="compositionally biased region" description="Basic and acidic residues" evidence="9">
    <location>
        <begin position="809"/>
        <end position="826"/>
    </location>
</feature>
<feature type="compositionally biased region" description="Basic and acidic residues" evidence="9">
    <location>
        <begin position="1029"/>
        <end position="1042"/>
    </location>
</feature>
<dbReference type="EC" id="2.7.10.2" evidence="1"/>
<feature type="compositionally biased region" description="Basic and acidic residues" evidence="9">
    <location>
        <begin position="723"/>
        <end position="736"/>
    </location>
</feature>
<evidence type="ECO:0000256" key="4">
    <source>
        <dbReference type="ARBA" id="ARBA00022741"/>
    </source>
</evidence>
<dbReference type="InterPro" id="IPR001245">
    <property type="entry name" value="Ser-Thr/Tyr_kinase_cat_dom"/>
</dbReference>
<feature type="region of interest" description="Disordered" evidence="9">
    <location>
        <begin position="846"/>
        <end position="1180"/>
    </location>
</feature>
<dbReference type="PROSITE" id="PS50011">
    <property type="entry name" value="PROTEIN_KINASE_DOM"/>
    <property type="match status" value="1"/>
</dbReference>
<evidence type="ECO:0000313" key="10">
    <source>
        <dbReference type="EMBL" id="EKC18253.1"/>
    </source>
</evidence>
<dbReference type="EMBL" id="JH818655">
    <property type="protein sequence ID" value="EKC18253.1"/>
    <property type="molecule type" value="Genomic_DNA"/>
</dbReference>
<dbReference type="SUPFAM" id="SSF56112">
    <property type="entry name" value="Protein kinase-like (PK-like)"/>
    <property type="match status" value="1"/>
</dbReference>
<dbReference type="GO" id="GO:0005524">
    <property type="term" value="F:ATP binding"/>
    <property type="evidence" value="ECO:0007669"/>
    <property type="project" value="UniProtKB-UniRule"/>
</dbReference>
<feature type="region of interest" description="Disordered" evidence="9">
    <location>
        <begin position="143"/>
        <end position="164"/>
    </location>
</feature>
<keyword evidence="7" id="KW-0829">Tyrosine-protein kinase</keyword>
<feature type="region of interest" description="Disordered" evidence="9">
    <location>
        <begin position="1232"/>
        <end position="1406"/>
    </location>
</feature>
<evidence type="ECO:0000256" key="3">
    <source>
        <dbReference type="ARBA" id="ARBA00022679"/>
    </source>
</evidence>
<feature type="compositionally biased region" description="Basic and acidic residues" evidence="9">
    <location>
        <begin position="1064"/>
        <end position="1113"/>
    </location>
</feature>
<dbReference type="HOGENOM" id="CLU_001143_1_0_1"/>
<dbReference type="InterPro" id="IPR050198">
    <property type="entry name" value="Non-receptor_tyrosine_kinases"/>
</dbReference>
<keyword evidence="5 10" id="KW-0418">Kinase</keyword>
<evidence type="ECO:0000256" key="1">
    <source>
        <dbReference type="ARBA" id="ARBA00011903"/>
    </source>
</evidence>
<feature type="compositionally biased region" description="Basic residues" evidence="9">
    <location>
        <begin position="797"/>
        <end position="808"/>
    </location>
</feature>
<dbReference type="InterPro" id="IPR000719">
    <property type="entry name" value="Prot_kinase_dom"/>
</dbReference>
<dbReference type="Pfam" id="PF22931">
    <property type="entry name" value="SAM_TNK"/>
    <property type="match status" value="1"/>
</dbReference>
<keyword evidence="3" id="KW-0808">Transferase</keyword>
<dbReference type="InParanoid" id="K1P9Y6"/>
<dbReference type="GO" id="GO:0004674">
    <property type="term" value="F:protein serine/threonine kinase activity"/>
    <property type="evidence" value="ECO:0007669"/>
    <property type="project" value="UniProtKB-EC"/>
</dbReference>
<accession>K1P9Y6</accession>
<dbReference type="InterPro" id="IPR000095">
    <property type="entry name" value="CRIB_dom"/>
</dbReference>
<feature type="compositionally biased region" description="Polar residues" evidence="9">
    <location>
        <begin position="880"/>
        <end position="921"/>
    </location>
</feature>
<dbReference type="InterPro" id="IPR020635">
    <property type="entry name" value="Tyr_kinase_cat_dom"/>
</dbReference>
<dbReference type="Gene3D" id="1.10.510.10">
    <property type="entry name" value="Transferase(Phosphotransferase) domain 1"/>
    <property type="match status" value="1"/>
</dbReference>
<dbReference type="InterPro" id="IPR008266">
    <property type="entry name" value="Tyr_kinase_AS"/>
</dbReference>
<dbReference type="InterPro" id="IPR017441">
    <property type="entry name" value="Protein_kinase_ATP_BS"/>
</dbReference>
<feature type="compositionally biased region" description="Basic and acidic residues" evidence="9">
    <location>
        <begin position="681"/>
        <end position="711"/>
    </location>
</feature>
<sequence length="1593" mass="178322">MGTVRDLHDFLEEAELLHYYSALCNQLRISTVPQLKYVEEEDLAGIGMSKPEMRRLKKLYKKECPHGALGKIKKARDAVRRASLRFTGGSSLDLSKDTEKSQVSVFTQAQKCEVITSHPFSVLYCDKYTSSYTTIKMEAILTRSDGPGRTLSPSPPEQRSRPTSYIVSPGRQIIPAEAIHINKSLGEGEFGVVQQGVWTTERGEKVQVALKCLSKERMENGTQEFLKEAAIMQTIDHDNICAMFGVVIDKDDTLILVTELAPMRSLLECLKEPTLRLDFPLSRLCDFAQQICDGMSYLESKRLIHRDLAARNILVFSKHKVKISDFGLSRALGVGKDYYQSKYSINLKLPIAWCAPECINYLKFTSASDVWAYGVTLWEMFTYGFQPWAGLNGQEILEAIDTPNSQRLECPDLCPKDYYDLMLKCWYHDPQKRPTFSEISILLPQMRPITMKASREFPEVTVPKDYLYYKANDVVHVIDKNTSNSPAPGLWKGILSNGKSGYFDPANFVPFIETRASPTSPASRALTRKESKRHSKAKLLSAAMISGPQNDLRHTGHIGYDGAVFGDVSFIGDNYDKLPVKVSSTGKINEIHRISPDKDGFSMNGHLGSGHSCSEKDDKISQESIDSTFALKSDENPHKSMEYTDIDDDSIFADFKMPDISSSFDLGPSFMDEVLRALNEKESKLESPEKETTPLQEDTKFSWEETQEKKQSPPPLPAQPPRMETKRETPKPEPRKQAKVKPMSSSDEKRMESAIAMANEFAAHSTKSHMIDAQSPPTSPISDKNIFDSENSESPKLMKKLKNSIKKSPKAEKKRTFSEEFSNKADLEEDVPPAAQEAYNMLVVRGSIKDTSKSEEKSFDREFRLDRGSERESRVKQDSYGLQRSSPARQDSINSYSSSTSGQESWRSPPETVSRQDSWSNRDIPAHQESWGYKRESPARQDSWNMKRESPARQDSWRSKSERTAVPLANTAEVFLDSQLEEPVRPTPKPRADRSEIPVPAPKPRAEIVQRVEPVQRPQRPPPSIPKSMDYDLKVDLPEEKVNGVNKRFSTTSDHNSTASSESEDSKNQIDVLRIDLPDSYDVRKGNSSDTSSKDSQQDEYSRNEPSRKDSFKNDLLWSEDFSEPSPREIMSKLARESRIRRSLDHQRGALGDGLDSGPSRNIREPQGIPGKGISAANDDEEVDTNPLRMLRGGAIPTVRGGRVGQGTVSNVSSVPPKLRVKLPALHHSLSVDSGTNRVEHVNEGDKSSCGIDNNHNKRSLNKPPAVPPRSYSISDAGSHRNPVPLPPRKPLRKSTLNAPPRERKYPLLPNDDPGHTTSCSSNVARSSTQNTQTKHDCDVDSSAPPPLLPRSKSVCNDKDLSEEEDDNDSVFIVDDDAPQSNFEPHSNLNQNVSMHPPPLGLKKGPNSLDLDKYSPVKLQNGSSTNKAATFPRGKYRLQNVNCNLEQLGFYNRPDPFWDKSLVVAGRNYSDPLGSSEEISPLMLANYKTSDGVSYEDLLDFALDREKNSPEIETMLKVFCNEVSVQDCKAALEDTGRDVLMAIKYLKLKQLLSLDLGDINHCKEALVSCDWDVPQAVDYVFSQGPPSPECVDV</sequence>
<feature type="compositionally biased region" description="Polar residues" evidence="9">
    <location>
        <begin position="1379"/>
        <end position="1394"/>
    </location>
</feature>
<dbReference type="PROSITE" id="PS00107">
    <property type="entry name" value="PROTEIN_KINASE_ATP"/>
    <property type="match status" value="1"/>
</dbReference>
<dbReference type="InterPro" id="IPR011009">
    <property type="entry name" value="Kinase-like_dom_sf"/>
</dbReference>
<comment type="catalytic activity">
    <reaction evidence="8">
        <text>L-threonyl-[protein] + ATP = O-phospho-L-threonyl-[protein] + ADP + H(+)</text>
        <dbReference type="Rhea" id="RHEA:46608"/>
        <dbReference type="Rhea" id="RHEA-COMP:11060"/>
        <dbReference type="Rhea" id="RHEA-COMP:11605"/>
        <dbReference type="ChEBI" id="CHEBI:15378"/>
        <dbReference type="ChEBI" id="CHEBI:30013"/>
        <dbReference type="ChEBI" id="CHEBI:30616"/>
        <dbReference type="ChEBI" id="CHEBI:61977"/>
        <dbReference type="ChEBI" id="CHEBI:456216"/>
        <dbReference type="EC" id="2.7.11.1"/>
    </reaction>
</comment>
<dbReference type="FunFam" id="1.10.510.10:FF:000521">
    <property type="entry name" value="Tyrosine-protein kinase pr2"/>
    <property type="match status" value="1"/>
</dbReference>
<evidence type="ECO:0000256" key="5">
    <source>
        <dbReference type="ARBA" id="ARBA00022777"/>
    </source>
</evidence>
<proteinExistence type="predicted"/>
<feature type="region of interest" description="Disordered" evidence="9">
    <location>
        <begin position="681"/>
        <end position="833"/>
    </location>
</feature>
<keyword evidence="4" id="KW-0547">Nucleotide-binding</keyword>
<dbReference type="CDD" id="cd09539">
    <property type="entry name" value="SAM_TNK-like"/>
    <property type="match status" value="1"/>
</dbReference>
<keyword evidence="2" id="KW-0728">SH3 domain</keyword>
<dbReference type="InterPro" id="IPR055175">
    <property type="entry name" value="ACK/TNK-like_SAM"/>
</dbReference>
<feature type="compositionally biased region" description="Basic and acidic residues" evidence="9">
    <location>
        <begin position="932"/>
        <end position="963"/>
    </location>
</feature>
<dbReference type="Pfam" id="PF07714">
    <property type="entry name" value="PK_Tyr_Ser-Thr"/>
    <property type="match status" value="1"/>
</dbReference>
<feature type="compositionally biased region" description="Polar residues" evidence="9">
    <location>
        <begin position="1048"/>
        <end position="1061"/>
    </location>
</feature>
<dbReference type="PROSITE" id="PS50108">
    <property type="entry name" value="CRIB"/>
    <property type="match status" value="1"/>
</dbReference>
<feature type="compositionally biased region" description="Basic and acidic residues" evidence="9">
    <location>
        <begin position="847"/>
        <end position="877"/>
    </location>
</feature>
<evidence type="ECO:0000256" key="2">
    <source>
        <dbReference type="ARBA" id="ARBA00022443"/>
    </source>
</evidence>
<evidence type="ECO:0000256" key="8">
    <source>
        <dbReference type="ARBA" id="ARBA00047899"/>
    </source>
</evidence>
<dbReference type="PRINTS" id="PR00109">
    <property type="entry name" value="TYRKINASE"/>
</dbReference>
<dbReference type="PANTHER" id="PTHR24418">
    <property type="entry name" value="TYROSINE-PROTEIN KINASE"/>
    <property type="match status" value="1"/>
</dbReference>
<evidence type="ECO:0000256" key="6">
    <source>
        <dbReference type="ARBA" id="ARBA00022840"/>
    </source>
</evidence>
<dbReference type="Gene3D" id="3.30.200.20">
    <property type="entry name" value="Phosphorylase Kinase, domain 1"/>
    <property type="match status" value="1"/>
</dbReference>